<gene>
    <name evidence="1" type="ORF">GCM10009763_29660</name>
</gene>
<keyword evidence="2" id="KW-1185">Reference proteome</keyword>
<evidence type="ECO:0008006" key="3">
    <source>
        <dbReference type="Google" id="ProtNLM"/>
    </source>
</evidence>
<evidence type="ECO:0000313" key="2">
    <source>
        <dbReference type="Proteomes" id="UP001500350"/>
    </source>
</evidence>
<dbReference type="EMBL" id="BAAANW010000043">
    <property type="protein sequence ID" value="GAA1580744.1"/>
    <property type="molecule type" value="Genomic_DNA"/>
</dbReference>
<dbReference type="Proteomes" id="UP001500350">
    <property type="component" value="Unassembled WGS sequence"/>
</dbReference>
<comment type="caution">
    <text evidence="1">The sequence shown here is derived from an EMBL/GenBank/DDBJ whole genome shotgun (WGS) entry which is preliminary data.</text>
</comment>
<organism evidence="1 2">
    <name type="scientific">Dermacoccus profundi</name>
    <dbReference type="NCBI Taxonomy" id="322602"/>
    <lineage>
        <taxon>Bacteria</taxon>
        <taxon>Bacillati</taxon>
        <taxon>Actinomycetota</taxon>
        <taxon>Actinomycetes</taxon>
        <taxon>Micrococcales</taxon>
        <taxon>Dermacoccaceae</taxon>
        <taxon>Dermacoccus</taxon>
    </lineage>
</organism>
<sequence length="84" mass="9251">MGGGSYPVTACPAHRLREILMHGVDLDIGLTPVSWPTEYVDWEMGVVAQTLTERISGTEQRAEVLAWLTGRAESAVGWRIDPWG</sequence>
<name>A0ABN2DMU4_9MICO</name>
<accession>A0ABN2DMU4</accession>
<proteinExistence type="predicted"/>
<reference evidence="1 2" key="1">
    <citation type="journal article" date="2019" name="Int. J. Syst. Evol. Microbiol.">
        <title>The Global Catalogue of Microorganisms (GCM) 10K type strain sequencing project: providing services to taxonomists for standard genome sequencing and annotation.</title>
        <authorList>
            <consortium name="The Broad Institute Genomics Platform"/>
            <consortium name="The Broad Institute Genome Sequencing Center for Infectious Disease"/>
            <person name="Wu L."/>
            <person name="Ma J."/>
        </authorList>
    </citation>
    <scope>NUCLEOTIDE SEQUENCE [LARGE SCALE GENOMIC DNA]</scope>
    <source>
        <strain evidence="1 2">JCM 14589</strain>
    </source>
</reference>
<evidence type="ECO:0000313" key="1">
    <source>
        <dbReference type="EMBL" id="GAA1580744.1"/>
    </source>
</evidence>
<protein>
    <recommendedName>
        <fullName evidence="3">Mycothiol-dependent maleylpyruvate isomerase metal-binding domain-containing protein</fullName>
    </recommendedName>
</protein>